<dbReference type="STRING" id="6238.A8XXD1"/>
<evidence type="ECO:0000313" key="13">
    <source>
        <dbReference type="Proteomes" id="UP000008549"/>
    </source>
</evidence>
<evidence type="ECO:0000259" key="10">
    <source>
        <dbReference type="Pfam" id="PF01431"/>
    </source>
</evidence>
<reference evidence="12 13" key="1">
    <citation type="journal article" date="2003" name="PLoS Biol.">
        <title>The genome sequence of Caenorhabditis briggsae: a platform for comparative genomics.</title>
        <authorList>
            <person name="Stein L.D."/>
            <person name="Bao Z."/>
            <person name="Blasiar D."/>
            <person name="Blumenthal T."/>
            <person name="Brent M.R."/>
            <person name="Chen N."/>
            <person name="Chinwalla A."/>
            <person name="Clarke L."/>
            <person name="Clee C."/>
            <person name="Coghlan A."/>
            <person name="Coulson A."/>
            <person name="D'Eustachio P."/>
            <person name="Fitch D.H."/>
            <person name="Fulton L.A."/>
            <person name="Fulton R.E."/>
            <person name="Griffiths-Jones S."/>
            <person name="Harris T.W."/>
            <person name="Hillier L.W."/>
            <person name="Kamath R."/>
            <person name="Kuwabara P.E."/>
            <person name="Mardis E.R."/>
            <person name="Marra M.A."/>
            <person name="Miner T.L."/>
            <person name="Minx P."/>
            <person name="Mullikin J.C."/>
            <person name="Plumb R.W."/>
            <person name="Rogers J."/>
            <person name="Schein J.E."/>
            <person name="Sohrmann M."/>
            <person name="Spieth J."/>
            <person name="Stajich J.E."/>
            <person name="Wei C."/>
            <person name="Willey D."/>
            <person name="Wilson R.K."/>
            <person name="Durbin R."/>
            <person name="Waterston R.H."/>
        </authorList>
    </citation>
    <scope>NUCLEOTIDE SEQUENCE [LARGE SCALE GENOMIC DNA]</scope>
    <source>
        <strain evidence="12 13">AF16</strain>
    </source>
</reference>
<protein>
    <submittedName>
        <fullName evidence="12">Protein CBG20236</fullName>
    </submittedName>
</protein>
<dbReference type="GO" id="GO:0005886">
    <property type="term" value="C:plasma membrane"/>
    <property type="evidence" value="ECO:0000318"/>
    <property type="project" value="GO_Central"/>
</dbReference>
<dbReference type="InterPro" id="IPR008753">
    <property type="entry name" value="Peptidase_M13_N"/>
</dbReference>
<dbReference type="EMBL" id="HE601386">
    <property type="protein sequence ID" value="CAP37300.2"/>
    <property type="molecule type" value="Genomic_DNA"/>
</dbReference>
<evidence type="ECO:0000256" key="6">
    <source>
        <dbReference type="ARBA" id="ARBA00022833"/>
    </source>
</evidence>
<keyword evidence="7" id="KW-0482">Metalloprotease</keyword>
<keyword evidence="3" id="KW-0645">Protease</keyword>
<gene>
    <name evidence="14" type="primary">nep-26</name>
    <name evidence="12 14" type="ORF">CBG20236</name>
    <name evidence="12" type="ORF">CBG_20236</name>
</gene>
<reference evidence="12 13" key="2">
    <citation type="journal article" date="2011" name="PLoS Genet.">
        <title>Caenorhabditis briggsae recombinant inbred line genotypes reveal inter-strain incompatibility and the evolution of recombination.</title>
        <authorList>
            <person name="Ross J.A."/>
            <person name="Koboldt D.C."/>
            <person name="Staisch J.E."/>
            <person name="Chamberlin H.M."/>
            <person name="Gupta B.P."/>
            <person name="Miller R.D."/>
            <person name="Baird S.E."/>
            <person name="Haag E.S."/>
        </authorList>
    </citation>
    <scope>NUCLEOTIDE SEQUENCE [LARGE SCALE GENOMIC DNA]</scope>
    <source>
        <strain evidence="12 13">AF16</strain>
    </source>
</reference>
<comment type="similarity">
    <text evidence="2">Belongs to the peptidase M13 family.</text>
</comment>
<sequence>MTRLLEKIQRSLSHEMRSYSSLNPLLPSEDHQIQSFSMTLEFQKNKKVYRILNNQNSLAFSVQSENGVSLEEGKQATSSLLRDTGQSSRSHRPPKEATTSHGSSSKGCLLLTTLVVFLFVTLSFAIATFLYYQTLPCTSEKCVMTAARLLKRVDQSVEPCDDFYQFACGGWINQSVNLKYDSWNTLYETQRTAHDQIVQAMHRINDGSYTLPTNDGERAAAKMYEQCMDTDTLEQTGLTLWERFVDELGGWMPELKNGFLEQEESFEIELDEDEKKRRRFEIEDIILSAFNYSVFPLFWAGVEVNYLDSKQHLITIYEQLPILLSPEKYHYDKELTPEMIFGKLEGPPVTRALQQVGEELAAVLGFDSTDEKVRMMIANMIYLEYQITIAGSTFYKEKKERYTVVQLRELQEIAPAINWHYFLSRLVGENLSFSEPIALKTGTQWIPILSSIVQKLKESRSGVAVLKNYVKWKTIMFHLAYATPKCKDGLLWMAVSLYSGAASQRKEFCVLRLSGIFPLSLPSILRKIDGIDHTEKNVKAVQNIADRIQEKYSEMVQSSNLFSDPETRKNVVDKVENMTKFIGYPDAMRSDFEMKKEAVRLHDSLFWCMVLGSSSVYKERLQRLRLPVNPRDWVDTRPAISVPAHNYERNLIQIPFDSLRLPYSDEHQMDFANYAGIGTIIGHEFTHAFDGQGKLHGPTGNLGVWWSQDSQRKFKTREQCFIKQYAGLMDSHDVTFFLIQNFLKTVFFQMNAAKEGLYENIADHVGLKVAYEAWKHSGTLNSARMPGLEKYSQDQLFFLAYTQGWCALRSKTYKLQPHMEERIRMLGSLQNSPEFADAWQCPTTSFMNPTEKCTIW</sequence>
<dbReference type="HOGENOM" id="CLU_006187_4_3_1"/>
<evidence type="ECO:0000256" key="3">
    <source>
        <dbReference type="ARBA" id="ARBA00022670"/>
    </source>
</evidence>
<dbReference type="GO" id="GO:0004222">
    <property type="term" value="F:metalloendopeptidase activity"/>
    <property type="evidence" value="ECO:0000318"/>
    <property type="project" value="GO_Central"/>
</dbReference>
<keyword evidence="9" id="KW-0812">Transmembrane</keyword>
<feature type="domain" description="Peptidase M13 N-terminal" evidence="11">
    <location>
        <begin position="159"/>
        <end position="585"/>
    </location>
</feature>
<dbReference type="FunCoup" id="A8XXD1">
    <property type="interactions" value="77"/>
</dbReference>
<dbReference type="Gene3D" id="3.40.390.10">
    <property type="entry name" value="Collagenase (Catalytic Domain)"/>
    <property type="match status" value="1"/>
</dbReference>
<feature type="transmembrane region" description="Helical" evidence="9">
    <location>
        <begin position="108"/>
        <end position="132"/>
    </location>
</feature>
<dbReference type="InterPro" id="IPR018497">
    <property type="entry name" value="Peptidase_M13_C"/>
</dbReference>
<feature type="region of interest" description="Disordered" evidence="8">
    <location>
        <begin position="73"/>
        <end position="105"/>
    </location>
</feature>
<proteinExistence type="inferred from homology"/>
<organism evidence="12 13">
    <name type="scientific">Caenorhabditis briggsae</name>
    <dbReference type="NCBI Taxonomy" id="6238"/>
    <lineage>
        <taxon>Eukaryota</taxon>
        <taxon>Metazoa</taxon>
        <taxon>Ecdysozoa</taxon>
        <taxon>Nematoda</taxon>
        <taxon>Chromadorea</taxon>
        <taxon>Rhabditida</taxon>
        <taxon>Rhabditina</taxon>
        <taxon>Rhabditomorpha</taxon>
        <taxon>Rhabditoidea</taxon>
        <taxon>Rhabditidae</taxon>
        <taxon>Peloderinae</taxon>
        <taxon>Caenorhabditis</taxon>
    </lineage>
</organism>
<dbReference type="MEROPS" id="M13.A28"/>
<keyword evidence="4" id="KW-0479">Metal-binding</keyword>
<keyword evidence="9" id="KW-0472">Membrane</keyword>
<dbReference type="Pfam" id="PF01431">
    <property type="entry name" value="Peptidase_M13"/>
    <property type="match status" value="1"/>
</dbReference>
<evidence type="ECO:0000256" key="8">
    <source>
        <dbReference type="SAM" id="MobiDB-lite"/>
    </source>
</evidence>
<keyword evidence="9" id="KW-1133">Transmembrane helix</keyword>
<evidence type="ECO:0000256" key="9">
    <source>
        <dbReference type="SAM" id="Phobius"/>
    </source>
</evidence>
<evidence type="ECO:0000259" key="11">
    <source>
        <dbReference type="Pfam" id="PF05649"/>
    </source>
</evidence>
<evidence type="ECO:0000313" key="14">
    <source>
        <dbReference type="WormBase" id="CBG20236"/>
    </source>
</evidence>
<dbReference type="PANTHER" id="PTHR11733:SF133">
    <property type="entry name" value="PHOSPHATE-REGULATING NEUTRAL ENDOPEPTIDASE PHEX"/>
    <property type="match status" value="1"/>
</dbReference>
<dbReference type="PROSITE" id="PS51885">
    <property type="entry name" value="NEPRILYSIN"/>
    <property type="match status" value="1"/>
</dbReference>
<dbReference type="GO" id="GO:0046872">
    <property type="term" value="F:metal ion binding"/>
    <property type="evidence" value="ECO:0007669"/>
    <property type="project" value="UniProtKB-KW"/>
</dbReference>
<dbReference type="Proteomes" id="UP000008549">
    <property type="component" value="Unassembled WGS sequence"/>
</dbReference>
<dbReference type="PRINTS" id="PR00786">
    <property type="entry name" value="NEPRILYSIN"/>
</dbReference>
<dbReference type="Gene3D" id="1.10.1380.10">
    <property type="entry name" value="Neutral endopeptidase , domain2"/>
    <property type="match status" value="1"/>
</dbReference>
<keyword evidence="5" id="KW-0378">Hydrolase</keyword>
<evidence type="ECO:0000256" key="4">
    <source>
        <dbReference type="ARBA" id="ARBA00022723"/>
    </source>
</evidence>
<dbReference type="WormBase" id="CBG20236">
    <property type="protein sequence ID" value="CBP38991"/>
    <property type="gene ID" value="WBGene00039271"/>
    <property type="gene designation" value="Cbr-nep-26"/>
</dbReference>
<dbReference type="AlphaFoldDB" id="A8XXD1"/>
<accession>A8XXD1</accession>
<dbReference type="InterPro" id="IPR000718">
    <property type="entry name" value="Peptidase_M13"/>
</dbReference>
<dbReference type="GO" id="GO:0016485">
    <property type="term" value="P:protein processing"/>
    <property type="evidence" value="ECO:0000318"/>
    <property type="project" value="GO_Central"/>
</dbReference>
<dbReference type="InterPro" id="IPR024079">
    <property type="entry name" value="MetalloPept_cat_dom_sf"/>
</dbReference>
<dbReference type="Pfam" id="PF05649">
    <property type="entry name" value="Peptidase_M13_N"/>
    <property type="match status" value="1"/>
</dbReference>
<dbReference type="InParanoid" id="A8XXD1"/>
<evidence type="ECO:0000256" key="5">
    <source>
        <dbReference type="ARBA" id="ARBA00022801"/>
    </source>
</evidence>
<evidence type="ECO:0000256" key="2">
    <source>
        <dbReference type="ARBA" id="ARBA00007357"/>
    </source>
</evidence>
<evidence type="ECO:0000256" key="7">
    <source>
        <dbReference type="ARBA" id="ARBA00023049"/>
    </source>
</evidence>
<name>A8XXD1_CAEBR</name>
<keyword evidence="13" id="KW-1185">Reference proteome</keyword>
<feature type="compositionally biased region" description="Polar residues" evidence="8">
    <location>
        <begin position="75"/>
        <end position="88"/>
    </location>
</feature>
<dbReference type="SUPFAM" id="SSF55486">
    <property type="entry name" value="Metalloproteases ('zincins'), catalytic domain"/>
    <property type="match status" value="1"/>
</dbReference>
<keyword evidence="6" id="KW-0862">Zinc</keyword>
<comment type="cofactor">
    <cofactor evidence="1">
        <name>Zn(2+)</name>
        <dbReference type="ChEBI" id="CHEBI:29105"/>
    </cofactor>
</comment>
<dbReference type="InterPro" id="IPR042089">
    <property type="entry name" value="Peptidase_M13_dom_2"/>
</dbReference>
<dbReference type="PANTHER" id="PTHR11733">
    <property type="entry name" value="ZINC METALLOPROTEASE FAMILY M13 NEPRILYSIN-RELATED"/>
    <property type="match status" value="1"/>
</dbReference>
<dbReference type="CDD" id="cd08662">
    <property type="entry name" value="M13"/>
    <property type="match status" value="1"/>
</dbReference>
<evidence type="ECO:0000313" key="12">
    <source>
        <dbReference type="EMBL" id="CAP37300.2"/>
    </source>
</evidence>
<feature type="domain" description="Peptidase M13 C-terminal" evidence="10">
    <location>
        <begin position="647"/>
        <end position="855"/>
    </location>
</feature>
<dbReference type="eggNOG" id="KOG3624">
    <property type="taxonomic scope" value="Eukaryota"/>
</dbReference>
<dbReference type="OMA" id="IYSGPPH"/>
<evidence type="ECO:0000256" key="1">
    <source>
        <dbReference type="ARBA" id="ARBA00001947"/>
    </source>
</evidence>